<dbReference type="InterPro" id="IPR055129">
    <property type="entry name" value="YEATS_dom"/>
</dbReference>
<dbReference type="PROSITE" id="PS51037">
    <property type="entry name" value="YEATS"/>
    <property type="match status" value="1"/>
</dbReference>
<accession>A0A168NR20</accession>
<dbReference type="InterPro" id="IPR005033">
    <property type="entry name" value="YEATS"/>
</dbReference>
<dbReference type="CDD" id="cd16907">
    <property type="entry name" value="YEATS_YEATS2_like"/>
    <property type="match status" value="1"/>
</dbReference>
<dbReference type="AlphaFoldDB" id="A0A168NR20"/>
<dbReference type="OMA" id="HTHRWRL"/>
<sequence>MDNPTSNFTWKRMLLIFTRKYRRRQEKELCIGKIDKQSKAPNDNTTDNFSYTTLDERNKRKILDIIDHQFDLEIYLKHREVATIEKEIENAQSTLQDLEQAIKNEILAATLPELPHFTRQSAAAFYHGTGIPTATSTTSTPRRKAARPANTDQVLYGRRVDGVYVKLGCPVCHRHNFTTQLGLLNHCRITHLLEFGYYENVMTQCGTPVDESEVPEDHPIRTRPLALPIVPAQPIKKIERPTIKEYEEEVDLELDQSGSKAKKMKLASSSPSAADLASPTNTLDSTMQTTNDELATFPATAESSQNAMPVDLSPMGSPITPETSILGLPPAKDTEPSSSAILNTSDPLSSSTAGVDMVAPLESVPSNQSTPQIPTQSCTVETSTTTTPITTTPITTTPITTTPITTTPTTTTPTDTTPSTTITSSALPSQSNSTPLTPVSEIPEEDNSNTKTESLTSAIAEKGSRFYIKRRIVVGNVSKYIHPEKRDPTLKNYTHKWMMYIVEPPQEKDNARFLTGVRYHLHPSYKPYDVVDVTEPPFRLTRLGWGEFPIRLQLYFVDKRRNKSLDMIHHLKLDYTLSGQQRLGSERGFDIELDRNTNFDDVTLIPADPTSPPITTPSSPTTLDPALGQQHLPINAGKQRLTLLQGILKESVLQFPIVLRAGSQLQSSLKYTCAQDNQQFWLWHAPKRKAVEWHRGHLLRCHVQQWCRDTKDEVLRSASDTLTTKEVVYWCRAQGYTPTKDGDDSNNNDNNNNQSETTAPVAKDKEIGRMWCRYCGSEAHVDCPKKPTGWQKKRSVLGDQHTLSDVQALLTSLGLDVKQEPKESGGRREKREEDEDNNVEVEVDMDLQNDPTSSTTQHHPISTPAASHLPITTNETTRTSTILQQRQALLDHLRESAMETGDERTLDWMWDVIAQLRLKGMIGNELSLSRHSGQLHFQRPDVPSVMDLDAAMDQRLVVGQLFVQITKLFLKKLLDGGVDIWRKERGDDDQANKLLVPYHIHQAAKRIPSMDFLTNAYMGVKTVQSESTDDPPPPPSL</sequence>
<dbReference type="Pfam" id="PF22951">
    <property type="entry name" value="3HBD"/>
    <property type="match status" value="1"/>
</dbReference>
<feature type="compositionally biased region" description="Polar residues" evidence="4">
    <location>
        <begin position="364"/>
        <end position="381"/>
    </location>
</feature>
<dbReference type="STRING" id="4829.A0A168NR20"/>
<dbReference type="Gene3D" id="2.60.40.1970">
    <property type="entry name" value="YEATS domain"/>
    <property type="match status" value="1"/>
</dbReference>
<feature type="compositionally biased region" description="Basic and acidic residues" evidence="4">
    <location>
        <begin position="817"/>
        <end position="831"/>
    </location>
</feature>
<keyword evidence="1 2" id="KW-0539">Nucleus</keyword>
<dbReference type="Pfam" id="PF03366">
    <property type="entry name" value="YEATS"/>
    <property type="match status" value="1"/>
</dbReference>
<dbReference type="InParanoid" id="A0A168NR20"/>
<name>A0A168NR20_ABSGL</name>
<feature type="region of interest" description="Disordered" evidence="4">
    <location>
        <begin position="739"/>
        <end position="762"/>
    </location>
</feature>
<dbReference type="Pfam" id="PF25909">
    <property type="entry name" value="zf-C2H2_AHC1"/>
    <property type="match status" value="1"/>
</dbReference>
<dbReference type="GO" id="GO:0005634">
    <property type="term" value="C:nucleus"/>
    <property type="evidence" value="ECO:0007669"/>
    <property type="project" value="UniProtKB-SubCell"/>
</dbReference>
<feature type="coiled-coil region" evidence="3">
    <location>
        <begin position="81"/>
        <end position="108"/>
    </location>
</feature>
<evidence type="ECO:0000256" key="4">
    <source>
        <dbReference type="SAM" id="MobiDB-lite"/>
    </source>
</evidence>
<dbReference type="GO" id="GO:0000785">
    <property type="term" value="C:chromatin"/>
    <property type="evidence" value="ECO:0007669"/>
    <property type="project" value="UniProtKB-ARBA"/>
</dbReference>
<feature type="compositionally biased region" description="Low complexity" evidence="4">
    <location>
        <begin position="266"/>
        <end position="279"/>
    </location>
</feature>
<feature type="compositionally biased region" description="Low complexity" evidence="4">
    <location>
        <begin position="382"/>
        <end position="425"/>
    </location>
</feature>
<keyword evidence="7" id="KW-1185">Reference proteome</keyword>
<proteinExistence type="predicted"/>
<feature type="region of interest" description="Disordered" evidence="4">
    <location>
        <begin position="301"/>
        <end position="454"/>
    </location>
</feature>
<feature type="region of interest" description="Disordered" evidence="4">
    <location>
        <begin position="814"/>
        <end position="873"/>
    </location>
</feature>
<dbReference type="Proteomes" id="UP000078561">
    <property type="component" value="Unassembled WGS sequence"/>
</dbReference>
<organism evidence="6">
    <name type="scientific">Absidia glauca</name>
    <name type="common">Pin mould</name>
    <dbReference type="NCBI Taxonomy" id="4829"/>
    <lineage>
        <taxon>Eukaryota</taxon>
        <taxon>Fungi</taxon>
        <taxon>Fungi incertae sedis</taxon>
        <taxon>Mucoromycota</taxon>
        <taxon>Mucoromycotina</taxon>
        <taxon>Mucoromycetes</taxon>
        <taxon>Mucorales</taxon>
        <taxon>Cunninghamellaceae</taxon>
        <taxon>Absidia</taxon>
    </lineage>
</organism>
<protein>
    <recommendedName>
        <fullName evidence="5">YEATS domain-containing protein</fullName>
    </recommendedName>
</protein>
<gene>
    <name evidence="6" type="primary">ABSGL_06764.1 scaffold 8673</name>
</gene>
<feature type="compositionally biased region" description="Polar residues" evidence="4">
    <location>
        <begin position="849"/>
        <end position="860"/>
    </location>
</feature>
<evidence type="ECO:0000313" key="7">
    <source>
        <dbReference type="Proteomes" id="UP000078561"/>
    </source>
</evidence>
<dbReference type="OrthoDB" id="1741717at2759"/>
<feature type="domain" description="YEATS" evidence="5">
    <location>
        <begin position="462"/>
        <end position="609"/>
    </location>
</feature>
<dbReference type="InterPro" id="IPR058706">
    <property type="entry name" value="zf-C2H2_AHC1-like"/>
</dbReference>
<feature type="compositionally biased region" description="Polar residues" evidence="4">
    <location>
        <begin position="426"/>
        <end position="437"/>
    </location>
</feature>
<feature type="compositionally biased region" description="Acidic residues" evidence="4">
    <location>
        <begin position="832"/>
        <end position="847"/>
    </location>
</feature>
<evidence type="ECO:0000256" key="3">
    <source>
        <dbReference type="SAM" id="Coils"/>
    </source>
</evidence>
<feature type="region of interest" description="Disordered" evidence="4">
    <location>
        <begin position="254"/>
        <end position="286"/>
    </location>
</feature>
<dbReference type="InterPro" id="IPR055127">
    <property type="entry name" value="YEATS2_3HBD"/>
</dbReference>
<evidence type="ECO:0000313" key="6">
    <source>
        <dbReference type="EMBL" id="SAM01028.1"/>
    </source>
</evidence>
<evidence type="ECO:0000259" key="5">
    <source>
        <dbReference type="PROSITE" id="PS51037"/>
    </source>
</evidence>
<keyword evidence="3" id="KW-0175">Coiled coil</keyword>
<dbReference type="GO" id="GO:0006355">
    <property type="term" value="P:regulation of DNA-templated transcription"/>
    <property type="evidence" value="ECO:0007669"/>
    <property type="project" value="InterPro"/>
</dbReference>
<reference evidence="6" key="1">
    <citation type="submission" date="2016-04" db="EMBL/GenBank/DDBJ databases">
        <authorList>
            <person name="Evans L.H."/>
            <person name="Alamgir A."/>
            <person name="Owens N."/>
            <person name="Weber N.D."/>
            <person name="Virtaneva K."/>
            <person name="Barbian K."/>
            <person name="Babar A."/>
            <person name="Rosenke K."/>
        </authorList>
    </citation>
    <scope>NUCLEOTIDE SEQUENCE [LARGE SCALE GENOMIC DNA]</scope>
    <source>
        <strain evidence="6">CBS 101.48</strain>
    </source>
</reference>
<dbReference type="EMBL" id="LT553500">
    <property type="protein sequence ID" value="SAM01028.1"/>
    <property type="molecule type" value="Genomic_DNA"/>
</dbReference>
<dbReference type="InterPro" id="IPR038704">
    <property type="entry name" value="YEAST_sf"/>
</dbReference>
<evidence type="ECO:0000256" key="1">
    <source>
        <dbReference type="ARBA" id="ARBA00023242"/>
    </source>
</evidence>
<dbReference type="PANTHER" id="PTHR23195">
    <property type="entry name" value="YEATS DOMAIN"/>
    <property type="match status" value="1"/>
</dbReference>
<comment type="subcellular location">
    <subcellularLocation>
        <location evidence="2">Nucleus</location>
    </subcellularLocation>
</comment>
<evidence type="ECO:0000256" key="2">
    <source>
        <dbReference type="PROSITE-ProRule" id="PRU00376"/>
    </source>
</evidence>
<feature type="compositionally biased region" description="Polar residues" evidence="4">
    <location>
        <begin position="336"/>
        <end position="353"/>
    </location>
</feature>